<evidence type="ECO:0000256" key="5">
    <source>
        <dbReference type="SAM" id="MobiDB-lite"/>
    </source>
</evidence>
<feature type="non-terminal residue" evidence="7">
    <location>
        <position position="296"/>
    </location>
</feature>
<dbReference type="GeneID" id="6756386"/>
<keyword evidence="2 4" id="KW-0862">Zinc</keyword>
<dbReference type="PANTHER" id="PTHR24214">
    <property type="entry name" value="PDZ AND LIM DOMAIN PROTEIN ZASP"/>
    <property type="match status" value="1"/>
</dbReference>
<evidence type="ECO:0000313" key="7">
    <source>
        <dbReference type="EMBL" id="EDV22457.1"/>
    </source>
</evidence>
<evidence type="ECO:0000259" key="6">
    <source>
        <dbReference type="PROSITE" id="PS50023"/>
    </source>
</evidence>
<protein>
    <recommendedName>
        <fullName evidence="6">LIM zinc-binding domain-containing protein</fullName>
    </recommendedName>
</protein>
<dbReference type="GO" id="GO:0003712">
    <property type="term" value="F:transcription coregulator activity"/>
    <property type="evidence" value="ECO:0000318"/>
    <property type="project" value="GO_Central"/>
</dbReference>
<dbReference type="SUPFAM" id="SSF57716">
    <property type="entry name" value="Glucocorticoid receptor-like (DNA-binding domain)"/>
    <property type="match status" value="5"/>
</dbReference>
<dbReference type="STRING" id="10228.B3S4G0"/>
<dbReference type="RefSeq" id="XP_002115001.1">
    <property type="nucleotide sequence ID" value="XM_002114965.1"/>
</dbReference>
<keyword evidence="1 4" id="KW-0479">Metal-binding</keyword>
<evidence type="ECO:0000256" key="2">
    <source>
        <dbReference type="ARBA" id="ARBA00022833"/>
    </source>
</evidence>
<dbReference type="eggNOG" id="KOG1703">
    <property type="taxonomic scope" value="Eukaryota"/>
</dbReference>
<dbReference type="FunCoup" id="B3S4G0">
    <property type="interactions" value="716"/>
</dbReference>
<dbReference type="PhylomeDB" id="B3S4G0"/>
<feature type="non-terminal residue" evidence="7">
    <location>
        <position position="1"/>
    </location>
</feature>
<feature type="domain" description="LIM zinc-binding" evidence="6">
    <location>
        <begin position="62"/>
        <end position="121"/>
    </location>
</feature>
<dbReference type="Pfam" id="PF00412">
    <property type="entry name" value="LIM"/>
    <property type="match status" value="4"/>
</dbReference>
<dbReference type="AlphaFoldDB" id="B3S4G0"/>
<dbReference type="OMA" id="YCQPCFT"/>
<name>B3S4G0_TRIAD</name>
<dbReference type="CDD" id="cd09338">
    <property type="entry name" value="LIM3_Paxillin_like"/>
    <property type="match status" value="1"/>
</dbReference>
<dbReference type="SMART" id="SM00132">
    <property type="entry name" value="LIM"/>
    <property type="match status" value="4"/>
</dbReference>
<dbReference type="HOGENOM" id="CLU_001357_1_1_1"/>
<evidence type="ECO:0000313" key="8">
    <source>
        <dbReference type="Proteomes" id="UP000009022"/>
    </source>
</evidence>
<accession>B3S4G0</accession>
<gene>
    <name evidence="7" type="ORF">TRIADDRAFT_13161</name>
</gene>
<dbReference type="InParanoid" id="B3S4G0"/>
<dbReference type="CTD" id="6756386"/>
<dbReference type="InterPro" id="IPR001781">
    <property type="entry name" value="Znf_LIM"/>
</dbReference>
<dbReference type="FunFam" id="2.10.110.10:FF:000009">
    <property type="entry name" value="Paxillin isoform 1"/>
    <property type="match status" value="2"/>
</dbReference>
<dbReference type="Proteomes" id="UP000009022">
    <property type="component" value="Unassembled WGS sequence"/>
</dbReference>
<dbReference type="OrthoDB" id="15567at2759"/>
<dbReference type="PROSITE" id="PS00478">
    <property type="entry name" value="LIM_DOMAIN_1"/>
    <property type="match status" value="3"/>
</dbReference>
<sequence>SLTSATKELDDLMESLTTMKTRSIRNSKSASAQKDQQDIPNSLMGGLQSDLNKQGINVESKGMCAGCHRMIVGQILTALDQSWHPQHFTCAECGSSLASKTFYEWESKPYCEKDYFDLFAPKCAGCNESITTECLTAMDQKWHPEHFICTICKKPLVDEKFHVVDDKPYCSNCFNELHAPNCNACNKKITEEFVSALNCQWHPECFVCMECKKPFIDGVFMNYEGLPYCKLHYYTKIGSICCHCEEPIAGRCIIVAKRKYHPEHFLCSFCQKQLSKGTFKERSDKPYCVPCYAKLF</sequence>
<feature type="domain" description="LIM zinc-binding" evidence="6">
    <location>
        <begin position="122"/>
        <end position="179"/>
    </location>
</feature>
<organism evidence="7 8">
    <name type="scientific">Trichoplax adhaerens</name>
    <name type="common">Trichoplax reptans</name>
    <dbReference type="NCBI Taxonomy" id="10228"/>
    <lineage>
        <taxon>Eukaryota</taxon>
        <taxon>Metazoa</taxon>
        <taxon>Placozoa</taxon>
        <taxon>Uniplacotomia</taxon>
        <taxon>Trichoplacea</taxon>
        <taxon>Trichoplacidae</taxon>
        <taxon>Trichoplax</taxon>
    </lineage>
</organism>
<dbReference type="GO" id="GO:0005634">
    <property type="term" value="C:nucleus"/>
    <property type="evidence" value="ECO:0000318"/>
    <property type="project" value="GO_Central"/>
</dbReference>
<feature type="compositionally biased region" description="Polar residues" evidence="5">
    <location>
        <begin position="20"/>
        <end position="40"/>
    </location>
</feature>
<dbReference type="InterPro" id="IPR050604">
    <property type="entry name" value="PDZ-LIM_domain"/>
</dbReference>
<dbReference type="CDD" id="cd09339">
    <property type="entry name" value="LIM4_Paxillin_like"/>
    <property type="match status" value="1"/>
</dbReference>
<dbReference type="PANTHER" id="PTHR24214:SF62">
    <property type="entry name" value="LEUPAXIN"/>
    <property type="match status" value="1"/>
</dbReference>
<dbReference type="FunFam" id="2.10.110.10:FF:000020">
    <property type="entry name" value="PDZ and LIM domain protein 5"/>
    <property type="match status" value="1"/>
</dbReference>
<dbReference type="FunFam" id="2.10.110.10:FF:000255">
    <property type="entry name" value="Paxillin"/>
    <property type="match status" value="1"/>
</dbReference>
<dbReference type="PROSITE" id="PS50023">
    <property type="entry name" value="LIM_DOMAIN_2"/>
    <property type="match status" value="4"/>
</dbReference>
<dbReference type="Gene3D" id="2.10.110.10">
    <property type="entry name" value="Cysteine Rich Protein"/>
    <property type="match status" value="4"/>
</dbReference>
<evidence type="ECO:0000256" key="1">
    <source>
        <dbReference type="ARBA" id="ARBA00022723"/>
    </source>
</evidence>
<feature type="domain" description="LIM zinc-binding" evidence="6">
    <location>
        <begin position="240"/>
        <end position="296"/>
    </location>
</feature>
<keyword evidence="8" id="KW-1185">Reference proteome</keyword>
<feature type="domain" description="LIM zinc-binding" evidence="6">
    <location>
        <begin position="180"/>
        <end position="239"/>
    </location>
</feature>
<feature type="region of interest" description="Disordered" evidence="5">
    <location>
        <begin position="20"/>
        <end position="42"/>
    </location>
</feature>
<keyword evidence="3 4" id="KW-0440">LIM domain</keyword>
<dbReference type="GO" id="GO:0030018">
    <property type="term" value="C:Z disc"/>
    <property type="evidence" value="ECO:0000318"/>
    <property type="project" value="GO_Central"/>
</dbReference>
<dbReference type="EMBL" id="DS985249">
    <property type="protein sequence ID" value="EDV22457.1"/>
    <property type="molecule type" value="Genomic_DNA"/>
</dbReference>
<dbReference type="GO" id="GO:0046872">
    <property type="term" value="F:metal ion binding"/>
    <property type="evidence" value="ECO:0007669"/>
    <property type="project" value="UniProtKB-KW"/>
</dbReference>
<evidence type="ECO:0000256" key="4">
    <source>
        <dbReference type="PROSITE-ProRule" id="PRU00125"/>
    </source>
</evidence>
<proteinExistence type="predicted"/>
<reference evidence="7 8" key="1">
    <citation type="journal article" date="2008" name="Nature">
        <title>The Trichoplax genome and the nature of placozoans.</title>
        <authorList>
            <person name="Srivastava M."/>
            <person name="Begovic E."/>
            <person name="Chapman J."/>
            <person name="Putnam N.H."/>
            <person name="Hellsten U."/>
            <person name="Kawashima T."/>
            <person name="Kuo A."/>
            <person name="Mitros T."/>
            <person name="Salamov A."/>
            <person name="Carpenter M.L."/>
            <person name="Signorovitch A.Y."/>
            <person name="Moreno M.A."/>
            <person name="Kamm K."/>
            <person name="Grimwood J."/>
            <person name="Schmutz J."/>
            <person name="Shapiro H."/>
            <person name="Grigoriev I.V."/>
            <person name="Buss L.W."/>
            <person name="Schierwater B."/>
            <person name="Dellaporta S.L."/>
            <person name="Rokhsar D.S."/>
        </authorList>
    </citation>
    <scope>NUCLEOTIDE SEQUENCE [LARGE SCALE GENOMIC DNA]</scope>
    <source>
        <strain evidence="7 8">Grell-BS-1999</strain>
    </source>
</reference>
<evidence type="ECO:0000256" key="3">
    <source>
        <dbReference type="ARBA" id="ARBA00023038"/>
    </source>
</evidence>
<dbReference type="KEGG" id="tad:TRIADDRAFT_13161"/>